<dbReference type="HOGENOM" id="CLU_1540258_0_0_1"/>
<proteinExistence type="predicted"/>
<feature type="chain" id="PRO_5002173108" evidence="2">
    <location>
        <begin position="18"/>
        <end position="176"/>
    </location>
</feature>
<keyword evidence="4" id="KW-1185">Reference proteome</keyword>
<gene>
    <name evidence="3" type="ORF">M413DRAFT_8377</name>
</gene>
<keyword evidence="2" id="KW-0732">Signal</keyword>
<evidence type="ECO:0000313" key="4">
    <source>
        <dbReference type="Proteomes" id="UP000053424"/>
    </source>
</evidence>
<dbReference type="AlphaFoldDB" id="A0A0C3CCS7"/>
<evidence type="ECO:0000256" key="1">
    <source>
        <dbReference type="SAM" id="Phobius"/>
    </source>
</evidence>
<accession>A0A0C3CCS7</accession>
<organism evidence="3 4">
    <name type="scientific">Hebeloma cylindrosporum</name>
    <dbReference type="NCBI Taxonomy" id="76867"/>
    <lineage>
        <taxon>Eukaryota</taxon>
        <taxon>Fungi</taxon>
        <taxon>Dikarya</taxon>
        <taxon>Basidiomycota</taxon>
        <taxon>Agaricomycotina</taxon>
        <taxon>Agaricomycetes</taxon>
        <taxon>Agaricomycetidae</taxon>
        <taxon>Agaricales</taxon>
        <taxon>Agaricineae</taxon>
        <taxon>Hymenogastraceae</taxon>
        <taxon>Hebeloma</taxon>
    </lineage>
</organism>
<feature type="signal peptide" evidence="2">
    <location>
        <begin position="1"/>
        <end position="17"/>
    </location>
</feature>
<keyword evidence="1" id="KW-0472">Membrane</keyword>
<dbReference type="Proteomes" id="UP000053424">
    <property type="component" value="Unassembled WGS sequence"/>
</dbReference>
<feature type="transmembrane region" description="Helical" evidence="1">
    <location>
        <begin position="75"/>
        <end position="94"/>
    </location>
</feature>
<name>A0A0C3CCS7_HEBCY</name>
<reference evidence="3 4" key="1">
    <citation type="submission" date="2014-04" db="EMBL/GenBank/DDBJ databases">
        <authorList>
            <consortium name="DOE Joint Genome Institute"/>
            <person name="Kuo A."/>
            <person name="Gay G."/>
            <person name="Dore J."/>
            <person name="Kohler A."/>
            <person name="Nagy L.G."/>
            <person name="Floudas D."/>
            <person name="Copeland A."/>
            <person name="Barry K.W."/>
            <person name="Cichocki N."/>
            <person name="Veneault-Fourrey C."/>
            <person name="LaButti K."/>
            <person name="Lindquist E.A."/>
            <person name="Lipzen A."/>
            <person name="Lundell T."/>
            <person name="Morin E."/>
            <person name="Murat C."/>
            <person name="Sun H."/>
            <person name="Tunlid A."/>
            <person name="Henrissat B."/>
            <person name="Grigoriev I.V."/>
            <person name="Hibbett D.S."/>
            <person name="Martin F."/>
            <person name="Nordberg H.P."/>
            <person name="Cantor M.N."/>
            <person name="Hua S.X."/>
        </authorList>
    </citation>
    <scope>NUCLEOTIDE SEQUENCE [LARGE SCALE GENOMIC DNA]</scope>
    <source>
        <strain evidence="4">h7</strain>
    </source>
</reference>
<protein>
    <submittedName>
        <fullName evidence="3">Uncharacterized protein</fullName>
    </submittedName>
</protein>
<reference evidence="4" key="2">
    <citation type="submission" date="2015-01" db="EMBL/GenBank/DDBJ databases">
        <title>Evolutionary Origins and Diversification of the Mycorrhizal Mutualists.</title>
        <authorList>
            <consortium name="DOE Joint Genome Institute"/>
            <consortium name="Mycorrhizal Genomics Consortium"/>
            <person name="Kohler A."/>
            <person name="Kuo A."/>
            <person name="Nagy L.G."/>
            <person name="Floudas D."/>
            <person name="Copeland A."/>
            <person name="Barry K.W."/>
            <person name="Cichocki N."/>
            <person name="Veneault-Fourrey C."/>
            <person name="LaButti K."/>
            <person name="Lindquist E.A."/>
            <person name="Lipzen A."/>
            <person name="Lundell T."/>
            <person name="Morin E."/>
            <person name="Murat C."/>
            <person name="Riley R."/>
            <person name="Ohm R."/>
            <person name="Sun H."/>
            <person name="Tunlid A."/>
            <person name="Henrissat B."/>
            <person name="Grigoriev I.V."/>
            <person name="Hibbett D.S."/>
            <person name="Martin F."/>
        </authorList>
    </citation>
    <scope>NUCLEOTIDE SEQUENCE [LARGE SCALE GENOMIC DNA]</scope>
    <source>
        <strain evidence="4">h7</strain>
    </source>
</reference>
<feature type="transmembrane region" description="Helical" evidence="1">
    <location>
        <begin position="126"/>
        <end position="148"/>
    </location>
</feature>
<evidence type="ECO:0000313" key="3">
    <source>
        <dbReference type="EMBL" id="KIM46580.1"/>
    </source>
</evidence>
<keyword evidence="1" id="KW-1133">Transmembrane helix</keyword>
<keyword evidence="1" id="KW-0812">Transmembrane</keyword>
<evidence type="ECO:0000256" key="2">
    <source>
        <dbReference type="SAM" id="SignalP"/>
    </source>
</evidence>
<feature type="transmembrane region" description="Helical" evidence="1">
    <location>
        <begin position="44"/>
        <end position="63"/>
    </location>
</feature>
<sequence length="176" mass="18925">MFPVATIITLFFAVIDAGSSNKLDRSVPLCVPTFYSPNAKSASGAGVASFSVAMIFLCTTAGYVMNGLPSLQAEVWLLAVIALPLVMGVVSLILETYNWMKKGPGRPGVVKLTRGRKFLEVLKLSVVLPVAIAIYLALKITLLILACIELGTLTHEGSDHTKLDAIRWTSFFPHMG</sequence>
<dbReference type="EMBL" id="KN831771">
    <property type="protein sequence ID" value="KIM46580.1"/>
    <property type="molecule type" value="Genomic_DNA"/>
</dbReference>